<dbReference type="Gene3D" id="2.60.40.10">
    <property type="entry name" value="Immunoglobulins"/>
    <property type="match status" value="1"/>
</dbReference>
<evidence type="ECO:0000256" key="3">
    <source>
        <dbReference type="ARBA" id="ARBA00022729"/>
    </source>
</evidence>
<dbReference type="Gene3D" id="2.60.40.1120">
    <property type="entry name" value="Carboxypeptidase-like, regulatory domain"/>
    <property type="match status" value="1"/>
</dbReference>
<gene>
    <name evidence="6" type="ORF">B7R21_12365</name>
</gene>
<name>A0A3E0VNN8_9MICO</name>
<evidence type="ECO:0000256" key="2">
    <source>
        <dbReference type="ARBA" id="ARBA00012595"/>
    </source>
</evidence>
<proteinExistence type="predicted"/>
<dbReference type="EC" id="3.2.1.1" evidence="2"/>
<dbReference type="InterPro" id="IPR013784">
    <property type="entry name" value="Carb-bd-like_fold"/>
</dbReference>
<protein>
    <recommendedName>
        <fullName evidence="2">alpha-amylase</fullName>
        <ecNumber evidence="2">3.2.1.1</ecNumber>
    </recommendedName>
    <alternativeName>
        <fullName evidence="4">1,4-alpha-D-glucan glucanohydrolase</fullName>
    </alternativeName>
</protein>
<dbReference type="InterPro" id="IPR013783">
    <property type="entry name" value="Ig-like_fold"/>
</dbReference>
<evidence type="ECO:0000313" key="7">
    <source>
        <dbReference type="Proteomes" id="UP000256709"/>
    </source>
</evidence>
<evidence type="ECO:0000256" key="4">
    <source>
        <dbReference type="ARBA" id="ARBA00030238"/>
    </source>
</evidence>
<dbReference type="Proteomes" id="UP000256709">
    <property type="component" value="Unassembled WGS sequence"/>
</dbReference>
<evidence type="ECO:0000256" key="1">
    <source>
        <dbReference type="ARBA" id="ARBA00000548"/>
    </source>
</evidence>
<comment type="caution">
    <text evidence="6">The sequence shown here is derived from an EMBL/GenBank/DDBJ whole genome shotgun (WGS) entry which is preliminary data.</text>
</comment>
<dbReference type="GO" id="GO:0030246">
    <property type="term" value="F:carbohydrate binding"/>
    <property type="evidence" value="ECO:0007669"/>
    <property type="project" value="InterPro"/>
</dbReference>
<dbReference type="Pfam" id="PF13620">
    <property type="entry name" value="CarboxypepD_reg"/>
    <property type="match status" value="1"/>
</dbReference>
<dbReference type="OrthoDB" id="614750at2"/>
<dbReference type="EMBL" id="NBXA01000023">
    <property type="protein sequence ID" value="RFA11496.1"/>
    <property type="molecule type" value="Genomic_DNA"/>
</dbReference>
<dbReference type="GO" id="GO:0004556">
    <property type="term" value="F:alpha-amylase activity"/>
    <property type="evidence" value="ECO:0007669"/>
    <property type="project" value="UniProtKB-EC"/>
</dbReference>
<dbReference type="RefSeq" id="WP_116283564.1">
    <property type="nucleotide sequence ID" value="NZ_NBXA01000023.1"/>
</dbReference>
<dbReference type="InterPro" id="IPR051417">
    <property type="entry name" value="SDr/BOS_complex"/>
</dbReference>
<dbReference type="Gene3D" id="2.60.40.2700">
    <property type="match status" value="4"/>
</dbReference>
<reference evidence="6 7" key="1">
    <citation type="submission" date="2017-04" db="EMBL/GenBank/DDBJ databases">
        <title>Comparative genome analysis of Subtercola boreus.</title>
        <authorList>
            <person name="Cho Y.-J."/>
            <person name="Cho A."/>
            <person name="Kim O.-S."/>
            <person name="Lee J.-I."/>
        </authorList>
    </citation>
    <scope>NUCLEOTIDE SEQUENCE [LARGE SCALE GENOMIC DNA]</scope>
    <source>
        <strain evidence="6 7">P27444</strain>
    </source>
</reference>
<accession>A0A3E0VNN8</accession>
<evidence type="ECO:0000313" key="6">
    <source>
        <dbReference type="EMBL" id="RFA11496.1"/>
    </source>
</evidence>
<evidence type="ECO:0000256" key="5">
    <source>
        <dbReference type="SAM" id="SignalP"/>
    </source>
</evidence>
<dbReference type="AlphaFoldDB" id="A0A3E0VNN8"/>
<feature type="chain" id="PRO_5038555988" description="alpha-amylase" evidence="5">
    <location>
        <begin position="32"/>
        <end position="869"/>
    </location>
</feature>
<dbReference type="PANTHER" id="PTHR23303">
    <property type="entry name" value="CARBOXYPEPTIDASE REGULATORY REGION-CONTAINING"/>
    <property type="match status" value="1"/>
</dbReference>
<dbReference type="SUPFAM" id="SSF49452">
    <property type="entry name" value="Starch-binding domain-like"/>
    <property type="match status" value="4"/>
</dbReference>
<dbReference type="GO" id="GO:0005975">
    <property type="term" value="P:carbohydrate metabolic process"/>
    <property type="evidence" value="ECO:0007669"/>
    <property type="project" value="UniProtKB-ARBA"/>
</dbReference>
<dbReference type="PANTHER" id="PTHR23303:SF14">
    <property type="entry name" value="BOS COMPLEX SUBUNIT NOMO1-RELATED"/>
    <property type="match status" value="1"/>
</dbReference>
<comment type="catalytic activity">
    <reaction evidence="1">
        <text>Endohydrolysis of (1-&gt;4)-alpha-D-glucosidic linkages in polysaccharides containing three or more (1-&gt;4)-alpha-linked D-glucose units.</text>
        <dbReference type="EC" id="3.2.1.1"/>
    </reaction>
</comment>
<feature type="signal peptide" evidence="5">
    <location>
        <begin position="1"/>
        <end position="31"/>
    </location>
</feature>
<organism evidence="6 7">
    <name type="scientific">Subtercola boreus</name>
    <dbReference type="NCBI Taxonomy" id="120213"/>
    <lineage>
        <taxon>Bacteria</taxon>
        <taxon>Bacillati</taxon>
        <taxon>Actinomycetota</taxon>
        <taxon>Actinomycetes</taxon>
        <taxon>Micrococcales</taxon>
        <taxon>Microbacteriaceae</taxon>
        <taxon>Subtercola</taxon>
    </lineage>
</organism>
<sequence>MIRRVASRFIQSRRGVALLALVLMVSGGGMAQPARAAAAPGTGTVTGTVFGGTPQGPKLAGVKVTITQDLDPDDPSYRFSTTSDSTGRFTFTDIPVPPHALVVTAEPSLDGAYRSYTTSPALLAAGATVKTDLLLPPEARITGTARTAAGVPVANVVITASRLQQEDEDEIDYPSVTSDATGTFVIRGLDKGAYRITAKTLDGLYEGPVGRFTARLDFGETAAGFEVRMFRVWQVSGKVTSAASPSVGLPGIHVSANRASSVVTDSQGNYRLRSDTPQTALRVDFDDPEDKYQSFTSGPFDVGEGSSIILNAQLSVGATVSGTLTDPTSGQPADATVSLCSSVSCGANISTDADGKYTFRALPPGTYVASFHTRFQTVWYGGKTSYDARQIVVAAGKNVTGIDAFISSEMATVSGTITRSSGNTLVPVAATVALYSPRGVAVRRTNTDASGGYTFSSIAAGEYLVHAAPDDPNLATLWYGNIADRESATTVEVERPGRLDAIDIRLTTKSSFSGGSRPAILGSNLVGSTLSVQPIAWSPQPSRVSYSWFRDGVLIPNQQLPTYTLASADAGTRLTVTVTASKVNYLSVTGTSLATSTVLRVFDRTGSPYLTGSSTVGEAVSVVTGTWVPAPAFGYQWLHNGIAIPNATKASYVPVDTDAGKRLSVIVTGATDGYLTVQKTSGQSNPVLRPFRSLERPIITGRTAVGSALSASAGSWIPEPTTVAYVWQRDGAAIPGATKVQYILAAADAGKAITVVVAAQQPGYRTITATSAATSTVLGILTSAPIPQIMGAAKVGSTMFAVTPGWQPAPVGLTFQWIRNGVAIPGATGTYYKPVAQDLGARITLNVSGTKSGYVRASRTSLPTRPVTL</sequence>
<keyword evidence="3 5" id="KW-0732">Signal</keyword>